<feature type="compositionally biased region" description="Pro residues" evidence="1">
    <location>
        <begin position="313"/>
        <end position="344"/>
    </location>
</feature>
<evidence type="ECO:0000256" key="1">
    <source>
        <dbReference type="SAM" id="MobiDB-lite"/>
    </source>
</evidence>
<dbReference type="EMBL" id="JAKELL010000022">
    <property type="protein sequence ID" value="KAH8992506.1"/>
    <property type="molecule type" value="Genomic_DNA"/>
</dbReference>
<feature type="region of interest" description="Disordered" evidence="1">
    <location>
        <begin position="653"/>
        <end position="741"/>
    </location>
</feature>
<keyword evidence="3" id="KW-1185">Reference proteome</keyword>
<feature type="compositionally biased region" description="Polar residues" evidence="1">
    <location>
        <begin position="655"/>
        <end position="668"/>
    </location>
</feature>
<comment type="caution">
    <text evidence="2">The sequence shown here is derived from an EMBL/GenBank/DDBJ whole genome shotgun (WGS) entry which is preliminary data.</text>
</comment>
<reference evidence="2" key="1">
    <citation type="submission" date="2022-01" db="EMBL/GenBank/DDBJ databases">
        <title>Comparative genomics reveals a dynamic genome evolution in the ectomycorrhizal milk-cap (Lactarius) mushrooms.</title>
        <authorList>
            <consortium name="DOE Joint Genome Institute"/>
            <person name="Lebreton A."/>
            <person name="Tang N."/>
            <person name="Kuo A."/>
            <person name="LaButti K."/>
            <person name="Drula E."/>
            <person name="Barry K."/>
            <person name="Clum A."/>
            <person name="Lipzen A."/>
            <person name="Mousain D."/>
            <person name="Ng V."/>
            <person name="Wang R."/>
            <person name="Wang X."/>
            <person name="Dai Y."/>
            <person name="Henrissat B."/>
            <person name="Grigoriev I.V."/>
            <person name="Guerin-Laguette A."/>
            <person name="Yu F."/>
            <person name="Martin F.M."/>
        </authorList>
    </citation>
    <scope>NUCLEOTIDE SEQUENCE</scope>
    <source>
        <strain evidence="2">QP</strain>
    </source>
</reference>
<feature type="region of interest" description="Disordered" evidence="1">
    <location>
        <begin position="294"/>
        <end position="360"/>
    </location>
</feature>
<feature type="compositionally biased region" description="Polar residues" evidence="1">
    <location>
        <begin position="176"/>
        <end position="185"/>
    </location>
</feature>
<dbReference type="Proteomes" id="UP001201163">
    <property type="component" value="Unassembled WGS sequence"/>
</dbReference>
<feature type="compositionally biased region" description="Basic and acidic residues" evidence="1">
    <location>
        <begin position="257"/>
        <end position="270"/>
    </location>
</feature>
<feature type="region of interest" description="Disordered" evidence="1">
    <location>
        <begin position="229"/>
        <end position="270"/>
    </location>
</feature>
<feature type="region of interest" description="Disordered" evidence="1">
    <location>
        <begin position="101"/>
        <end position="142"/>
    </location>
</feature>
<evidence type="ECO:0000313" key="3">
    <source>
        <dbReference type="Proteomes" id="UP001201163"/>
    </source>
</evidence>
<dbReference type="AlphaFoldDB" id="A0AAD4LL95"/>
<feature type="region of interest" description="Disordered" evidence="1">
    <location>
        <begin position="490"/>
        <end position="543"/>
    </location>
</feature>
<proteinExistence type="predicted"/>
<feature type="compositionally biased region" description="Low complexity" evidence="1">
    <location>
        <begin position="682"/>
        <end position="708"/>
    </location>
</feature>
<protein>
    <submittedName>
        <fullName evidence="2">Uncharacterized protein</fullName>
    </submittedName>
</protein>
<feature type="region of interest" description="Disordered" evidence="1">
    <location>
        <begin position="158"/>
        <end position="217"/>
    </location>
</feature>
<sequence>MTTQKKFTPEPGRWMWPPRATCFDDLTWVPRRTPPLGKVPTLGHEAEVHDFFHCPSRANTLQSRRSGAPWPTKSASPFYPGLDDDATFGSKSFLRSKLVRSLRGSTSGSTERPAAEQRIPQPEDLTRLNPDQHPVGGGKGVEGLSTVVEEDLEDWVDDFDDVPLGVGGADPDLAAGSSQTQTQLTHESDSAFASQARPRTTSKTSKRSRRSSSRNTDLRELRLILDFPLPPTFIPTPNSKTPISVPVRLPQQQATSARDDGSILDDHDPSDLEVVSVIDADAGITRVGSSASFYTAHSQSPSPVPSVQSAHTGPPPSPPPSVHPPPLSPLHLPFPNPSPSPSPQQPRTETPSTTHRSIKTFTKASATLKRFGNLTRETLRTSFRTPGSELSVRRTRRATTRVAHVSLDQLHQPSLSLPNAERSPLLPDFHPEAFDISFPAVETPHATPRISRLSRTYPSVHSFYASLEEFLTSHLHSDDTNNRRSRFISAPTLLLTTERDTPKPPTSPPAVTDTQPVTPTPPPHLPRPDRPLPPLPRESYDFVDPSTLTESASVSPISEYRYSSIPPSPSWLSRNVRELEISLAKKVEAASLSSSRSACGSDTEYASTIHRQKATQAQSSSSSTISSPVRLRGEVVLLRGRVNIQDSIPRHITLRTLSPSSRTPSEATVIQPRSRPRRNRSVRSNQPRLVTAVPPNSAVRPRSRSSSVTKATITHYRRSLVENRKKSRPHHQKESPTKLSPRAQVPKACFFLFLLKCQS</sequence>
<feature type="compositionally biased region" description="Pro residues" evidence="1">
    <location>
        <begin position="518"/>
        <end position="536"/>
    </location>
</feature>
<name>A0AAD4LL95_9AGAM</name>
<evidence type="ECO:0000313" key="2">
    <source>
        <dbReference type="EMBL" id="KAH8992506.1"/>
    </source>
</evidence>
<feature type="compositionally biased region" description="Low complexity" evidence="1">
    <location>
        <begin position="298"/>
        <end position="312"/>
    </location>
</feature>
<organism evidence="2 3">
    <name type="scientific">Lactarius akahatsu</name>
    <dbReference type="NCBI Taxonomy" id="416441"/>
    <lineage>
        <taxon>Eukaryota</taxon>
        <taxon>Fungi</taxon>
        <taxon>Dikarya</taxon>
        <taxon>Basidiomycota</taxon>
        <taxon>Agaricomycotina</taxon>
        <taxon>Agaricomycetes</taxon>
        <taxon>Russulales</taxon>
        <taxon>Russulaceae</taxon>
        <taxon>Lactarius</taxon>
    </lineage>
</organism>
<gene>
    <name evidence="2" type="ORF">EDB92DRAFT_1945289</name>
</gene>
<accession>A0AAD4LL95</accession>